<feature type="transmembrane region" description="Helical" evidence="8">
    <location>
        <begin position="191"/>
        <end position="211"/>
    </location>
</feature>
<proteinExistence type="inferred from homology"/>
<evidence type="ECO:0000256" key="4">
    <source>
        <dbReference type="ARBA" id="ARBA00022475"/>
    </source>
</evidence>
<dbReference type="EMBL" id="CP071091">
    <property type="protein sequence ID" value="QSQ11181.1"/>
    <property type="molecule type" value="Genomic_DNA"/>
</dbReference>
<dbReference type="RefSeq" id="WP_206712939.1">
    <property type="nucleotide sequence ID" value="NZ_CP071091.1"/>
</dbReference>
<feature type="transmembrane region" description="Helical" evidence="8">
    <location>
        <begin position="119"/>
        <end position="140"/>
    </location>
</feature>
<dbReference type="Pfam" id="PF03547">
    <property type="entry name" value="Mem_trans"/>
    <property type="match status" value="1"/>
</dbReference>
<accession>A0ABX7MY13</accession>
<gene>
    <name evidence="9" type="ORF">JY572_22445</name>
</gene>
<reference evidence="9 10" key="1">
    <citation type="submission" date="2021-02" db="EMBL/GenBank/DDBJ databases">
        <title>De Novo genome assembly of isolated myxobacteria.</title>
        <authorList>
            <person name="Stevens D.C."/>
        </authorList>
    </citation>
    <scope>NUCLEOTIDE SEQUENCE [LARGE SCALE GENOMIC DNA]</scope>
    <source>
        <strain evidence="9 10">SCHIC003</strain>
    </source>
</reference>
<evidence type="ECO:0000256" key="5">
    <source>
        <dbReference type="ARBA" id="ARBA00022692"/>
    </source>
</evidence>
<name>A0ABX7MY13_9BACT</name>
<feature type="transmembrane region" description="Helical" evidence="8">
    <location>
        <begin position="28"/>
        <end position="46"/>
    </location>
</feature>
<dbReference type="PANTHER" id="PTHR36838">
    <property type="entry name" value="AUXIN EFFLUX CARRIER FAMILY PROTEIN"/>
    <property type="match status" value="1"/>
</dbReference>
<keyword evidence="3" id="KW-0813">Transport</keyword>
<keyword evidence="4" id="KW-1003">Cell membrane</keyword>
<evidence type="ECO:0000256" key="1">
    <source>
        <dbReference type="ARBA" id="ARBA00004651"/>
    </source>
</evidence>
<evidence type="ECO:0000313" key="9">
    <source>
        <dbReference type="EMBL" id="QSQ11181.1"/>
    </source>
</evidence>
<evidence type="ECO:0000313" key="10">
    <source>
        <dbReference type="Proteomes" id="UP000663090"/>
    </source>
</evidence>
<sequence>MSQVIGLLGTCLVLGLLARHSGKFPPGSAGPLNTFVLYVALPALVLRVMHRLEFVPSLLVAALVPWLYFLAAGPFFKWWGSRLGWSKETVAALVLTGGLGNTAFVGLPMAEALLGSEGLAVAVVVDQLGSFLALSTLATLGAARASAEAELPFRALVKKVATFPPFVALVVSLLLRPVGYPAWVESVLERLGSLLTPLALFSVGLQLRFSGFKARLPALSLGLFYKLVLVPGVVVLALLAVPGLPPVVVQATVLQSAMAPMVSAAILAAEHRLDPDLAVLMVGVGIPLSFLTAPLMLWLVR</sequence>
<evidence type="ECO:0000256" key="6">
    <source>
        <dbReference type="ARBA" id="ARBA00022989"/>
    </source>
</evidence>
<keyword evidence="7 8" id="KW-0472">Membrane</keyword>
<evidence type="ECO:0000256" key="3">
    <source>
        <dbReference type="ARBA" id="ARBA00022448"/>
    </source>
</evidence>
<dbReference type="PANTHER" id="PTHR36838:SF1">
    <property type="entry name" value="SLR1864 PROTEIN"/>
    <property type="match status" value="1"/>
</dbReference>
<dbReference type="InterPro" id="IPR004776">
    <property type="entry name" value="Mem_transp_PIN-like"/>
</dbReference>
<feature type="transmembrane region" description="Helical" evidence="8">
    <location>
        <begin position="247"/>
        <end position="267"/>
    </location>
</feature>
<feature type="transmembrane region" description="Helical" evidence="8">
    <location>
        <begin position="223"/>
        <end position="241"/>
    </location>
</feature>
<feature type="transmembrane region" description="Helical" evidence="8">
    <location>
        <begin position="160"/>
        <end position="179"/>
    </location>
</feature>
<comment type="subcellular location">
    <subcellularLocation>
        <location evidence="1">Cell membrane</location>
        <topology evidence="1">Multi-pass membrane protein</topology>
    </subcellularLocation>
</comment>
<dbReference type="Proteomes" id="UP000663090">
    <property type="component" value="Chromosome"/>
</dbReference>
<dbReference type="Gene3D" id="1.20.1530.20">
    <property type="match status" value="1"/>
</dbReference>
<keyword evidence="5 8" id="KW-0812">Transmembrane</keyword>
<comment type="similarity">
    <text evidence="2">Belongs to the auxin efflux carrier (TC 2.A.69) family.</text>
</comment>
<protein>
    <submittedName>
        <fullName evidence="9">AEC family transporter</fullName>
    </submittedName>
</protein>
<feature type="transmembrane region" description="Helical" evidence="8">
    <location>
        <begin position="279"/>
        <end position="300"/>
    </location>
</feature>
<organism evidence="9 10">
    <name type="scientific">Myxococcus landrumensis</name>
    <dbReference type="NCBI Taxonomy" id="2813577"/>
    <lineage>
        <taxon>Bacteria</taxon>
        <taxon>Pseudomonadati</taxon>
        <taxon>Myxococcota</taxon>
        <taxon>Myxococcia</taxon>
        <taxon>Myxococcales</taxon>
        <taxon>Cystobacterineae</taxon>
        <taxon>Myxococcaceae</taxon>
        <taxon>Myxococcus</taxon>
    </lineage>
</organism>
<dbReference type="InterPro" id="IPR038770">
    <property type="entry name" value="Na+/solute_symporter_sf"/>
</dbReference>
<evidence type="ECO:0000256" key="8">
    <source>
        <dbReference type="SAM" id="Phobius"/>
    </source>
</evidence>
<evidence type="ECO:0000256" key="2">
    <source>
        <dbReference type="ARBA" id="ARBA00010145"/>
    </source>
</evidence>
<feature type="transmembrane region" description="Helical" evidence="8">
    <location>
        <begin position="58"/>
        <end position="76"/>
    </location>
</feature>
<evidence type="ECO:0000256" key="7">
    <source>
        <dbReference type="ARBA" id="ARBA00023136"/>
    </source>
</evidence>
<keyword evidence="6 8" id="KW-1133">Transmembrane helix</keyword>
<keyword evidence="10" id="KW-1185">Reference proteome</keyword>